<dbReference type="Gene3D" id="2.40.128.20">
    <property type="match status" value="2"/>
</dbReference>
<dbReference type="GO" id="GO:0005576">
    <property type="term" value="C:extracellular region"/>
    <property type="evidence" value="ECO:0007669"/>
    <property type="project" value="UniProtKB-SubCell"/>
</dbReference>
<sequence>MGALSFYLLLFCILAVANGSTPDCVGEKEGIPSNHTQISGLWNLIALSLCPSFSFTIDYVTYTYANISFTEKDGHFLVFFDPLTEFQGVDFYYERIPGTPHYKYVTKEVESIVRFAQTQPDSMISYEKINGTLCGAFLHSKGASLPEDEIEKFKEWSKCNGFDRVKVLKPSISYAQVCHGHFEISENLKELKDTETWSLIAKASTYPDHHYHIRLLYSAKLEISKKGKEYTVREIQIVSVVEKTLMELKYEEGVTRSTIKLLEFKTGENMLLLGVQSEAGRTLYLASKTPTVNQSYLEEFDVHAKCFQGNYTYFISGRKEEDTDESEICTKIQKEVTPITLKEFLGKWSLTTSADGKTNSSLVDVSVASGWMEFNFVNDKPHLSYVSINEVGVQKVELENIEAEETDGHLIFKDPQTELKSIIYGFGPNCVISSDLLKKSPEGTLLLFCRENANSSVATENFSRYSTCQNLKQINEQKHTSTE</sequence>
<evidence type="ECO:0000313" key="6">
    <source>
        <dbReference type="RefSeq" id="XP_041431195.1"/>
    </source>
</evidence>
<accession>A0A1L8F3N5</accession>
<proteinExistence type="predicted"/>
<evidence type="ECO:0000256" key="3">
    <source>
        <dbReference type="ARBA" id="ARBA00022729"/>
    </source>
</evidence>
<dbReference type="InterPro" id="IPR012674">
    <property type="entry name" value="Calycin"/>
</dbReference>
<dbReference type="PANTHER" id="PTHR11967">
    <property type="entry name" value="ALPHA-1-ACID GLYCOPROTEIN"/>
    <property type="match status" value="1"/>
</dbReference>
<organism evidence="5 6">
    <name type="scientific">Xenopus laevis</name>
    <name type="common">African clawed frog</name>
    <dbReference type="NCBI Taxonomy" id="8355"/>
    <lineage>
        <taxon>Eukaryota</taxon>
        <taxon>Metazoa</taxon>
        <taxon>Chordata</taxon>
        <taxon>Craniata</taxon>
        <taxon>Vertebrata</taxon>
        <taxon>Euteleostomi</taxon>
        <taxon>Amphibia</taxon>
        <taxon>Batrachia</taxon>
        <taxon>Anura</taxon>
        <taxon>Pipoidea</taxon>
        <taxon>Pipidae</taxon>
        <taxon>Xenopodinae</taxon>
        <taxon>Xenopus</taxon>
        <taxon>Xenopus</taxon>
    </lineage>
</organism>
<dbReference type="Proteomes" id="UP000186698">
    <property type="component" value="Chromosome 8S"/>
</dbReference>
<reference evidence="6" key="1">
    <citation type="submission" date="2025-08" db="UniProtKB">
        <authorList>
            <consortium name="RefSeq"/>
        </authorList>
    </citation>
    <scope>IDENTIFICATION</scope>
    <source>
        <strain evidence="6">J_2021</strain>
        <tissue evidence="6">Erythrocytes</tissue>
    </source>
</reference>
<dbReference type="RefSeq" id="XP_041431195.1">
    <property type="nucleotide sequence ID" value="XM_041575261.1"/>
</dbReference>
<comment type="subcellular location">
    <subcellularLocation>
        <location evidence="1">Secreted</location>
    </subcellularLocation>
</comment>
<evidence type="ECO:0000256" key="2">
    <source>
        <dbReference type="ARBA" id="ARBA00022525"/>
    </source>
</evidence>
<dbReference type="PANTHER" id="PTHR11967:SF2">
    <property type="entry name" value="ALPHA-1-ACID GLYCOPROTEIN 1"/>
    <property type="match status" value="1"/>
</dbReference>
<evidence type="ECO:0000313" key="5">
    <source>
        <dbReference type="Proteomes" id="UP000186698"/>
    </source>
</evidence>
<evidence type="ECO:0000256" key="1">
    <source>
        <dbReference type="ARBA" id="ARBA00004613"/>
    </source>
</evidence>
<dbReference type="OMA" id="CRENANS"/>
<keyword evidence="5" id="KW-1185">Reference proteome</keyword>
<protein>
    <submittedName>
        <fullName evidence="6">Uncharacterized protein LOC121397773</fullName>
    </submittedName>
</protein>
<keyword evidence="4" id="KW-0325">Glycoprotein</keyword>
<dbReference type="OrthoDB" id="9907110at2759"/>
<keyword evidence="3" id="KW-0732">Signal</keyword>
<dbReference type="PaxDb" id="8355-A0A1L8F3N5"/>
<dbReference type="AlphaFoldDB" id="A0A1L8F3N5"/>
<evidence type="ECO:0000256" key="4">
    <source>
        <dbReference type="ARBA" id="ARBA00023180"/>
    </source>
</evidence>
<keyword evidence="2" id="KW-0964">Secreted</keyword>
<dbReference type="KEGG" id="xla:121397773"/>
<gene>
    <name evidence="6" type="primary">LOC121397773</name>
</gene>
<dbReference type="GeneID" id="121397773"/>
<name>A0A1L8F3N5_XENLA</name>
<dbReference type="SUPFAM" id="SSF50814">
    <property type="entry name" value="Lipocalins"/>
    <property type="match status" value="1"/>
</dbReference>